<evidence type="ECO:0000313" key="3">
    <source>
        <dbReference type="EMBL" id="ROT81090.1"/>
    </source>
</evidence>
<reference evidence="3 4" key="1">
    <citation type="submission" date="2018-04" db="EMBL/GenBank/DDBJ databases">
        <authorList>
            <person name="Zhang X."/>
            <person name="Yuan J."/>
            <person name="Li F."/>
            <person name="Xiang J."/>
        </authorList>
    </citation>
    <scope>NUCLEOTIDE SEQUENCE [LARGE SCALE GENOMIC DNA]</scope>
    <source>
        <tissue evidence="3">Muscle</tissue>
    </source>
</reference>
<sequence length="527" mass="58560">MPHEYTPKRNRKYSAAREQSRVASPGESIGAFSSQRSARLRLSLRFPSPLPPSLLPYPFLILLSRPFLTSLLLYSSSLVSLPPSSPSSIPHSFVPSLPHFPSSLFLISGLFPSLLFPPLHSLYSSSFVLSPPSTPHLWSLPLPPLASPPSIPPFLISPFPPPFYPSLILFHFLPLSYSLSSILSSSYALSSPSPLLPPSFLSSLFLPFLHIKLSCLLLPPPFPPLLCFLPPPPSFPLLLFLSFPSHFLSAYSSFLYSLYSFPSTPSPHTFYPLLLPLFIPSIPSFPPLRLILSIHSFFLSLFPLFLLSTLPLILSIHSFFLSSPPHAITDALTGRGHTPAHPRPFRAAREDSPALRSNNWQKSLLIKQFTLLIRGRSLRPPYCPHVPGANDLRRVTEPPNLHFFYEMEGADGKRRRRHMWLSAVSLPFNTSLRPPPSTPLLTTPPLVNSSLTSPLFRYVLHTPFLSLCLCLHPHPTPPPVSHPPALDSSPHPHTIHLPSLTPPLPSLPHVPCTPTPSLCLRYHNYPL</sequence>
<keyword evidence="2" id="KW-0472">Membrane</keyword>
<evidence type="ECO:0000256" key="1">
    <source>
        <dbReference type="SAM" id="MobiDB-lite"/>
    </source>
</evidence>
<keyword evidence="2" id="KW-1133">Transmembrane helix</keyword>
<dbReference type="Proteomes" id="UP000283509">
    <property type="component" value="Unassembled WGS sequence"/>
</dbReference>
<reference evidence="3 4" key="2">
    <citation type="submission" date="2019-01" db="EMBL/GenBank/DDBJ databases">
        <title>The decoding of complex shrimp genome reveals the adaptation for benthos swimmer, frequently molting mechanism and breeding impact on genome.</title>
        <authorList>
            <person name="Sun Y."/>
            <person name="Gao Y."/>
            <person name="Yu Y."/>
        </authorList>
    </citation>
    <scope>NUCLEOTIDE SEQUENCE [LARGE SCALE GENOMIC DNA]</scope>
    <source>
        <tissue evidence="3">Muscle</tissue>
    </source>
</reference>
<feature type="region of interest" description="Disordered" evidence="1">
    <location>
        <begin position="1"/>
        <end position="28"/>
    </location>
</feature>
<feature type="transmembrane region" description="Helical" evidence="2">
    <location>
        <begin position="239"/>
        <end position="258"/>
    </location>
</feature>
<feature type="region of interest" description="Disordered" evidence="1">
    <location>
        <begin position="479"/>
        <end position="500"/>
    </location>
</feature>
<protein>
    <submittedName>
        <fullName evidence="3">Uncharacterized protein</fullName>
    </submittedName>
</protein>
<evidence type="ECO:0000313" key="4">
    <source>
        <dbReference type="Proteomes" id="UP000283509"/>
    </source>
</evidence>
<feature type="transmembrane region" description="Helical" evidence="2">
    <location>
        <begin position="294"/>
        <end position="314"/>
    </location>
</feature>
<evidence type="ECO:0000256" key="2">
    <source>
        <dbReference type="SAM" id="Phobius"/>
    </source>
</evidence>
<feature type="compositionally biased region" description="Low complexity" evidence="1">
    <location>
        <begin position="483"/>
        <end position="499"/>
    </location>
</feature>
<proteinExistence type="predicted"/>
<feature type="transmembrane region" description="Helical" evidence="2">
    <location>
        <begin position="270"/>
        <end position="288"/>
    </location>
</feature>
<dbReference type="AlphaFoldDB" id="A0A3R7PYK3"/>
<keyword evidence="4" id="KW-1185">Reference proteome</keyword>
<accession>A0A3R7PYK3</accession>
<keyword evidence="2" id="KW-0812">Transmembrane</keyword>
<name>A0A3R7PYK3_PENVA</name>
<comment type="caution">
    <text evidence="3">The sequence shown here is derived from an EMBL/GenBank/DDBJ whole genome shotgun (WGS) entry which is preliminary data.</text>
</comment>
<gene>
    <name evidence="3" type="ORF">C7M84_000160</name>
</gene>
<dbReference type="EMBL" id="QCYY01001022">
    <property type="protein sequence ID" value="ROT81090.1"/>
    <property type="molecule type" value="Genomic_DNA"/>
</dbReference>
<organism evidence="3 4">
    <name type="scientific">Penaeus vannamei</name>
    <name type="common">Whiteleg shrimp</name>
    <name type="synonym">Litopenaeus vannamei</name>
    <dbReference type="NCBI Taxonomy" id="6689"/>
    <lineage>
        <taxon>Eukaryota</taxon>
        <taxon>Metazoa</taxon>
        <taxon>Ecdysozoa</taxon>
        <taxon>Arthropoda</taxon>
        <taxon>Crustacea</taxon>
        <taxon>Multicrustacea</taxon>
        <taxon>Malacostraca</taxon>
        <taxon>Eumalacostraca</taxon>
        <taxon>Eucarida</taxon>
        <taxon>Decapoda</taxon>
        <taxon>Dendrobranchiata</taxon>
        <taxon>Penaeoidea</taxon>
        <taxon>Penaeidae</taxon>
        <taxon>Penaeus</taxon>
    </lineage>
</organism>